<feature type="transmembrane region" description="Helical" evidence="1">
    <location>
        <begin position="145"/>
        <end position="166"/>
    </location>
</feature>
<keyword evidence="1" id="KW-0472">Membrane</keyword>
<gene>
    <name evidence="2" type="primary">orf169</name>
</gene>
<keyword evidence="1" id="KW-0812">Transmembrane</keyword>
<feature type="transmembrane region" description="Helical" evidence="1">
    <location>
        <begin position="21"/>
        <end position="40"/>
    </location>
</feature>
<organism evidence="2">
    <name type="scientific">Pleurotus citrinopileatus</name>
    <name type="common">Golden oyster mushroom</name>
    <dbReference type="NCBI Taxonomy" id="98342"/>
    <lineage>
        <taxon>Eukaryota</taxon>
        <taxon>Fungi</taxon>
        <taxon>Dikarya</taxon>
        <taxon>Basidiomycota</taxon>
        <taxon>Agaricomycotina</taxon>
        <taxon>Agaricomycetes</taxon>
        <taxon>Agaricomycetidae</taxon>
        <taxon>Agaricales</taxon>
        <taxon>Pleurotineae</taxon>
        <taxon>Pleurotaceae</taxon>
        <taxon>Pleurotus</taxon>
    </lineage>
</organism>
<accession>A0A2K9YPG5</accession>
<protein>
    <submittedName>
        <fullName evidence="2">Uncharacterized protein</fullName>
    </submittedName>
</protein>
<keyword evidence="1" id="KW-1133">Transmembrane helix</keyword>
<dbReference type="RefSeq" id="YP_009463030.1">
    <property type="nucleotide sequence ID" value="NC_036998.1"/>
</dbReference>
<sequence length="169" mass="20019">MLKIILQKITLIFPYPFPYPLFISIIIGSTIVADVLYYLVNNIRNDHLIQKYFKEDDKKDFLGDINNLNLNENYNNFYSFLTELTHEQLGAVVHISGSIVIFYCMMSVIFTIYGDKLIIKLELENKYPKIAKFIRIRRKFLEMTMIYNIFLIFCVLGVIIYINYLILMT</sequence>
<dbReference type="EMBL" id="MG017444">
    <property type="protein sequence ID" value="AUW35273.1"/>
    <property type="molecule type" value="Genomic_DNA"/>
</dbReference>
<reference evidence="2" key="1">
    <citation type="journal article" date="2018" name="Appl. Microbiol. Biotechnol.">
        <title>Comparative mitogenomics reveals large-scale gene rearrangements in the mitochondrial genome of two Pleurotus species.</title>
        <authorList>
            <person name="Li Q."/>
            <person name="Chen C."/>
            <person name="Xiong C."/>
            <person name="Jin X."/>
            <person name="Chen Z."/>
            <person name="Huang W."/>
        </authorList>
    </citation>
    <scope>NUCLEOTIDE SEQUENCE</scope>
</reference>
<evidence type="ECO:0000313" key="2">
    <source>
        <dbReference type="EMBL" id="AUW35273.1"/>
    </source>
</evidence>
<proteinExistence type="predicted"/>
<dbReference type="GeneID" id="35992244"/>
<name>A0A2K9YPG5_PLECI</name>
<feature type="transmembrane region" description="Helical" evidence="1">
    <location>
        <begin position="91"/>
        <end position="113"/>
    </location>
</feature>
<dbReference type="AlphaFoldDB" id="A0A2K9YPG5"/>
<geneLocation type="mitochondrion" evidence="2"/>
<evidence type="ECO:0000256" key="1">
    <source>
        <dbReference type="SAM" id="Phobius"/>
    </source>
</evidence>
<keyword evidence="2" id="KW-0496">Mitochondrion</keyword>